<sequence>MPKSERRF</sequence>
<evidence type="ECO:0000313" key="1">
    <source>
        <dbReference type="EMBL" id="MBX65178.1"/>
    </source>
</evidence>
<reference evidence="1" key="1">
    <citation type="submission" date="2018-02" db="EMBL/GenBank/DDBJ databases">
        <title>Rhizophora mucronata_Transcriptome.</title>
        <authorList>
            <person name="Meera S.P."/>
            <person name="Sreeshan A."/>
            <person name="Augustine A."/>
        </authorList>
    </citation>
    <scope>NUCLEOTIDE SEQUENCE</scope>
    <source>
        <tissue evidence="1">Leaf</tissue>
    </source>
</reference>
<dbReference type="EMBL" id="GGEC01084694">
    <property type="protein sequence ID" value="MBX65178.1"/>
    <property type="molecule type" value="Transcribed_RNA"/>
</dbReference>
<name>A0A2P2QDW0_RHIMU</name>
<proteinExistence type="predicted"/>
<protein>
    <submittedName>
        <fullName evidence="1">Uncharacterized protein</fullName>
    </submittedName>
</protein>
<organism evidence="1">
    <name type="scientific">Rhizophora mucronata</name>
    <name type="common">Asiatic mangrove</name>
    <dbReference type="NCBI Taxonomy" id="61149"/>
    <lineage>
        <taxon>Eukaryota</taxon>
        <taxon>Viridiplantae</taxon>
        <taxon>Streptophyta</taxon>
        <taxon>Embryophyta</taxon>
        <taxon>Tracheophyta</taxon>
        <taxon>Spermatophyta</taxon>
        <taxon>Magnoliopsida</taxon>
        <taxon>eudicotyledons</taxon>
        <taxon>Gunneridae</taxon>
        <taxon>Pentapetalae</taxon>
        <taxon>rosids</taxon>
        <taxon>fabids</taxon>
        <taxon>Malpighiales</taxon>
        <taxon>Rhizophoraceae</taxon>
        <taxon>Rhizophora</taxon>
    </lineage>
</organism>
<accession>A0A2P2QDW0</accession>